<evidence type="ECO:0000313" key="3">
    <source>
        <dbReference type="Proteomes" id="UP001152320"/>
    </source>
</evidence>
<evidence type="ECO:0000313" key="2">
    <source>
        <dbReference type="EMBL" id="KAJ8023601.1"/>
    </source>
</evidence>
<feature type="transmembrane region" description="Helical" evidence="1">
    <location>
        <begin position="27"/>
        <end position="49"/>
    </location>
</feature>
<proteinExistence type="predicted"/>
<sequence>MFNFLQFVVTSGILGMYSKRRTSKYPLLAYAALSAITLILCVIGCFWTWSQIRILYHHLKFVEVKSHRRAWFRLLTTCILFVTTTLQAVIAEFGACLPYVYICCKEYHYEVRVNTHIVPTQDPFRVVTTSENVEAATTFLSDGRSSISSSSIRLYSRRIYKENKSTVTASDDYEEYDVDYTEENDGTIQHVYAVNVDLDVRKYYSLEDISKGNEGKIHQVCANELALHKVENYPQRGSSDENEEQIQHVYAEDVHKNNSEYYSVGGSIEEGGSKVEHTYAEELSLDKLKKTYKRDSSQGSEGEIRKTYTVDLEIDEKKDYSYSSCNEMCNGNIHHLYAEQKVTPKYYYIPELQEIEHTYYDEAHPKT</sequence>
<dbReference type="Proteomes" id="UP001152320">
    <property type="component" value="Chromosome 19"/>
</dbReference>
<keyword evidence="1" id="KW-0472">Membrane</keyword>
<gene>
    <name evidence="2" type="ORF">HOLleu_36086</name>
</gene>
<feature type="transmembrane region" description="Helical" evidence="1">
    <location>
        <begin position="70"/>
        <end position="90"/>
    </location>
</feature>
<protein>
    <submittedName>
        <fullName evidence="2">Uncharacterized protein</fullName>
    </submittedName>
</protein>
<organism evidence="2 3">
    <name type="scientific">Holothuria leucospilota</name>
    <name type="common">Black long sea cucumber</name>
    <name type="synonym">Mertensiothuria leucospilota</name>
    <dbReference type="NCBI Taxonomy" id="206669"/>
    <lineage>
        <taxon>Eukaryota</taxon>
        <taxon>Metazoa</taxon>
        <taxon>Echinodermata</taxon>
        <taxon>Eleutherozoa</taxon>
        <taxon>Echinozoa</taxon>
        <taxon>Holothuroidea</taxon>
        <taxon>Aspidochirotacea</taxon>
        <taxon>Aspidochirotida</taxon>
        <taxon>Holothuriidae</taxon>
        <taxon>Holothuria</taxon>
    </lineage>
</organism>
<reference evidence="2" key="1">
    <citation type="submission" date="2021-10" db="EMBL/GenBank/DDBJ databases">
        <title>Tropical sea cucumber genome reveals ecological adaptation and Cuvierian tubules defense mechanism.</title>
        <authorList>
            <person name="Chen T."/>
        </authorList>
    </citation>
    <scope>NUCLEOTIDE SEQUENCE</scope>
    <source>
        <strain evidence="2">Nanhai2018</strain>
        <tissue evidence="2">Muscle</tissue>
    </source>
</reference>
<keyword evidence="1" id="KW-0812">Transmembrane</keyword>
<comment type="caution">
    <text evidence="2">The sequence shown here is derived from an EMBL/GenBank/DDBJ whole genome shotgun (WGS) entry which is preliminary data.</text>
</comment>
<keyword evidence="3" id="KW-1185">Reference proteome</keyword>
<name>A0A9Q1BDE3_HOLLE</name>
<evidence type="ECO:0000256" key="1">
    <source>
        <dbReference type="SAM" id="Phobius"/>
    </source>
</evidence>
<keyword evidence="1" id="KW-1133">Transmembrane helix</keyword>
<accession>A0A9Q1BDE3</accession>
<dbReference type="EMBL" id="JAIZAY010000019">
    <property type="protein sequence ID" value="KAJ8023601.1"/>
    <property type="molecule type" value="Genomic_DNA"/>
</dbReference>
<dbReference type="AlphaFoldDB" id="A0A9Q1BDE3"/>